<evidence type="ECO:0000256" key="2">
    <source>
        <dbReference type="SAM" id="SignalP"/>
    </source>
</evidence>
<feature type="chain" id="PRO_5044845402" description="GDSL esterase/lipase" evidence="2">
    <location>
        <begin position="33"/>
        <end position="360"/>
    </location>
</feature>
<name>A0ABD2YV08_9GENT</name>
<evidence type="ECO:0008006" key="5">
    <source>
        <dbReference type="Google" id="ProtNLM"/>
    </source>
</evidence>
<dbReference type="InterPro" id="IPR050592">
    <property type="entry name" value="GDSL_lipolytic_enzyme"/>
</dbReference>
<keyword evidence="4" id="KW-1185">Reference proteome</keyword>
<dbReference type="InterPro" id="IPR035669">
    <property type="entry name" value="SGNH_plant_lipase-like"/>
</dbReference>
<dbReference type="AlphaFoldDB" id="A0ABD2YV08"/>
<dbReference type="InterPro" id="IPR036514">
    <property type="entry name" value="SGNH_hydro_sf"/>
</dbReference>
<dbReference type="CDD" id="cd01837">
    <property type="entry name" value="SGNH_plant_lipase_like"/>
    <property type="match status" value="1"/>
</dbReference>
<comment type="similarity">
    <text evidence="1">Belongs to the 'GDSL' lipolytic enzyme family.</text>
</comment>
<dbReference type="SUPFAM" id="SSF52266">
    <property type="entry name" value="SGNH hydrolase"/>
    <property type="match status" value="1"/>
</dbReference>
<dbReference type="PANTHER" id="PTHR45642">
    <property type="entry name" value="GDSL ESTERASE/LIPASE EXL3"/>
    <property type="match status" value="1"/>
</dbReference>
<keyword evidence="2" id="KW-0732">Signal</keyword>
<proteinExistence type="inferred from homology"/>
<organism evidence="3 4">
    <name type="scientific">Cinchona calisaya</name>
    <dbReference type="NCBI Taxonomy" id="153742"/>
    <lineage>
        <taxon>Eukaryota</taxon>
        <taxon>Viridiplantae</taxon>
        <taxon>Streptophyta</taxon>
        <taxon>Embryophyta</taxon>
        <taxon>Tracheophyta</taxon>
        <taxon>Spermatophyta</taxon>
        <taxon>Magnoliopsida</taxon>
        <taxon>eudicotyledons</taxon>
        <taxon>Gunneridae</taxon>
        <taxon>Pentapetalae</taxon>
        <taxon>asterids</taxon>
        <taxon>lamiids</taxon>
        <taxon>Gentianales</taxon>
        <taxon>Rubiaceae</taxon>
        <taxon>Cinchonoideae</taxon>
        <taxon>Cinchoneae</taxon>
        <taxon>Cinchona</taxon>
    </lineage>
</organism>
<reference evidence="3 4" key="1">
    <citation type="submission" date="2024-11" db="EMBL/GenBank/DDBJ databases">
        <title>A near-complete genome assembly of Cinchona calisaya.</title>
        <authorList>
            <person name="Lian D.C."/>
            <person name="Zhao X.W."/>
            <person name="Wei L."/>
        </authorList>
    </citation>
    <scope>NUCLEOTIDE SEQUENCE [LARGE SCALE GENOMIC DNA]</scope>
    <source>
        <tissue evidence="3">Nenye</tissue>
    </source>
</reference>
<dbReference type="Pfam" id="PF00657">
    <property type="entry name" value="Lipase_GDSL"/>
    <property type="match status" value="1"/>
</dbReference>
<sequence>MCPNTQKRTKMPYYKKYIFLLILALLSFQTDAKVPAIIVFGDSSVDAGNNNHISTVLKSNFEPYGRDFYGHRPTGRFSNGRIPTDFISEAFGLRPFVPAYLDPSYNIGDFAQGVCFASAGTGYDNTTSDVLNVIPLWKEVEYFKDYQNKLKAYAGTVKANSIIAEALYIISIGTNDFLENYYTMPNRRSQYTIDQYQGFLLGIAEQFTKELYQLGARKIVLTGLPPMGCLPLERTTNFFGGNGDGCMETYNTVALKFNGKLNGLVKKLNGELHGVSAVFSSPYYTLLQIIRKPSVFGFETAAVACCASGMFEMGYLCDRLNPFTCTDANKYVFWDSFHPTEKTNRIISDYVIKNVVNGFL</sequence>
<protein>
    <recommendedName>
        <fullName evidence="5">GDSL esterase/lipase</fullName>
    </recommendedName>
</protein>
<evidence type="ECO:0000256" key="1">
    <source>
        <dbReference type="ARBA" id="ARBA00008668"/>
    </source>
</evidence>
<accession>A0ABD2YV08</accession>
<feature type="signal peptide" evidence="2">
    <location>
        <begin position="1"/>
        <end position="32"/>
    </location>
</feature>
<gene>
    <name evidence="3" type="ORF">ACH5RR_029371</name>
</gene>
<dbReference type="EMBL" id="JBJUIK010000012">
    <property type="protein sequence ID" value="KAL3509970.1"/>
    <property type="molecule type" value="Genomic_DNA"/>
</dbReference>
<dbReference type="FunFam" id="3.40.50.1110:FF:000003">
    <property type="entry name" value="GDSL esterase/lipase APG"/>
    <property type="match status" value="1"/>
</dbReference>
<dbReference type="Proteomes" id="UP001630127">
    <property type="component" value="Unassembled WGS sequence"/>
</dbReference>
<comment type="caution">
    <text evidence="3">The sequence shown here is derived from an EMBL/GenBank/DDBJ whole genome shotgun (WGS) entry which is preliminary data.</text>
</comment>
<evidence type="ECO:0000313" key="4">
    <source>
        <dbReference type="Proteomes" id="UP001630127"/>
    </source>
</evidence>
<dbReference type="InterPro" id="IPR001087">
    <property type="entry name" value="GDSL"/>
</dbReference>
<dbReference type="PANTHER" id="PTHR45642:SF46">
    <property type="entry name" value="OS06G0636700 PROTEIN"/>
    <property type="match status" value="1"/>
</dbReference>
<dbReference type="Gene3D" id="3.40.50.1110">
    <property type="entry name" value="SGNH hydrolase"/>
    <property type="match status" value="1"/>
</dbReference>
<evidence type="ECO:0000313" key="3">
    <source>
        <dbReference type="EMBL" id="KAL3509970.1"/>
    </source>
</evidence>